<reference evidence="2 3" key="1">
    <citation type="submission" date="2023-01" db="EMBL/GenBank/DDBJ databases">
        <authorList>
            <person name="Kreplak J."/>
        </authorList>
    </citation>
    <scope>NUCLEOTIDE SEQUENCE [LARGE SCALE GENOMIC DNA]</scope>
</reference>
<dbReference type="AlphaFoldDB" id="A0AAV0YSS6"/>
<accession>A0AAV0YSS6</accession>
<evidence type="ECO:0000313" key="2">
    <source>
        <dbReference type="EMBL" id="CAI8589166.1"/>
    </source>
</evidence>
<sequence>MQRSVSWPINSSYFPNPDSYILGNIDMDYLIDVIGILSSVGRERVYERNCVATKFKFIELESNCLGAHYLDRMLMPLTTLYNLAVMNSTKILFNPEILEAEKLKNIICIVLGTNKHVIGGKDWWYTGCVCNKGVASRDDKKIRTRRYLQIKSVTDTGQVVRPTILPTVIGELVEQTMLFKIVVNNDVNFRFEQSFHVKKLCPGQDVVATFKNVIKNFGGVEDDFPAGVVHNDIDAGVVQDLGIKFENIVIKEKYGDNGSTSKHIKENAAESTPVKGA</sequence>
<keyword evidence="3" id="KW-1185">Reference proteome</keyword>
<protein>
    <submittedName>
        <fullName evidence="2">Uncharacterized protein</fullName>
    </submittedName>
</protein>
<name>A0AAV0YSS6_VICFA</name>
<gene>
    <name evidence="2" type="ORF">VFH_I381360</name>
</gene>
<feature type="region of interest" description="Disordered" evidence="1">
    <location>
        <begin position="257"/>
        <end position="277"/>
    </location>
</feature>
<organism evidence="2 3">
    <name type="scientific">Vicia faba</name>
    <name type="common">Broad bean</name>
    <name type="synonym">Faba vulgaris</name>
    <dbReference type="NCBI Taxonomy" id="3906"/>
    <lineage>
        <taxon>Eukaryota</taxon>
        <taxon>Viridiplantae</taxon>
        <taxon>Streptophyta</taxon>
        <taxon>Embryophyta</taxon>
        <taxon>Tracheophyta</taxon>
        <taxon>Spermatophyta</taxon>
        <taxon>Magnoliopsida</taxon>
        <taxon>eudicotyledons</taxon>
        <taxon>Gunneridae</taxon>
        <taxon>Pentapetalae</taxon>
        <taxon>rosids</taxon>
        <taxon>fabids</taxon>
        <taxon>Fabales</taxon>
        <taxon>Fabaceae</taxon>
        <taxon>Papilionoideae</taxon>
        <taxon>50 kb inversion clade</taxon>
        <taxon>NPAAA clade</taxon>
        <taxon>Hologalegina</taxon>
        <taxon>IRL clade</taxon>
        <taxon>Fabeae</taxon>
        <taxon>Vicia</taxon>
    </lineage>
</organism>
<evidence type="ECO:0000313" key="3">
    <source>
        <dbReference type="Proteomes" id="UP001157006"/>
    </source>
</evidence>
<evidence type="ECO:0000256" key="1">
    <source>
        <dbReference type="SAM" id="MobiDB-lite"/>
    </source>
</evidence>
<proteinExistence type="predicted"/>
<dbReference type="Proteomes" id="UP001157006">
    <property type="component" value="Chromosome 1L"/>
</dbReference>
<dbReference type="EMBL" id="OX451736">
    <property type="protein sequence ID" value="CAI8589166.1"/>
    <property type="molecule type" value="Genomic_DNA"/>
</dbReference>